<dbReference type="GO" id="GO:0008270">
    <property type="term" value="F:zinc ion binding"/>
    <property type="evidence" value="ECO:0007669"/>
    <property type="project" value="UniProtKB-KW"/>
</dbReference>
<evidence type="ECO:0000313" key="7">
    <source>
        <dbReference type="EMBL" id="KRZ03533.1"/>
    </source>
</evidence>
<feature type="compositionally biased region" description="Basic and acidic residues" evidence="5">
    <location>
        <begin position="217"/>
        <end position="233"/>
    </location>
</feature>
<evidence type="ECO:0000259" key="6">
    <source>
        <dbReference type="PROSITE" id="PS50199"/>
    </source>
</evidence>
<dbReference type="GO" id="GO:0045893">
    <property type="term" value="P:positive regulation of DNA-templated transcription"/>
    <property type="evidence" value="ECO:0007669"/>
    <property type="project" value="InterPro"/>
</dbReference>
<keyword evidence="1" id="KW-0479">Metal-binding</keyword>
<keyword evidence="3" id="KW-0862">Zinc</keyword>
<feature type="region of interest" description="Disordered" evidence="5">
    <location>
        <begin position="78"/>
        <end position="103"/>
    </location>
</feature>
<evidence type="ECO:0000256" key="4">
    <source>
        <dbReference type="PROSITE-ProRule" id="PRU00322"/>
    </source>
</evidence>
<dbReference type="Proteomes" id="UP000055024">
    <property type="component" value="Unassembled WGS sequence"/>
</dbReference>
<dbReference type="PROSITE" id="PS50199">
    <property type="entry name" value="ZF_RANBP2_2"/>
    <property type="match status" value="1"/>
</dbReference>
<dbReference type="Gene3D" id="4.10.1060.10">
    <property type="entry name" value="Zinc finger, RanBP2-type"/>
    <property type="match status" value="1"/>
</dbReference>
<name>A0A0V1GZ86_9BILA</name>
<dbReference type="PANTHER" id="PTHR12920:SF4">
    <property type="entry name" value="GEO03726P1"/>
    <property type="match status" value="1"/>
</dbReference>
<reference evidence="7 8" key="1">
    <citation type="submission" date="2015-01" db="EMBL/GenBank/DDBJ databases">
        <title>Evolution of Trichinella species and genotypes.</title>
        <authorList>
            <person name="Korhonen P.K."/>
            <person name="Edoardo P."/>
            <person name="Giuseppe L.R."/>
            <person name="Gasser R.B."/>
        </authorList>
    </citation>
    <scope>NUCLEOTIDE SEQUENCE [LARGE SCALE GENOMIC DNA]</scope>
    <source>
        <strain evidence="7">ISS1029</strain>
    </source>
</reference>
<dbReference type="InterPro" id="IPR001876">
    <property type="entry name" value="Znf_RanBP2"/>
</dbReference>
<dbReference type="STRING" id="268475.A0A0V1GZ86"/>
<keyword evidence="8" id="KW-1185">Reference proteome</keyword>
<protein>
    <submittedName>
        <fullName evidence="7">YY1-associated factor 2</fullName>
    </submittedName>
</protein>
<dbReference type="GO" id="GO:0005634">
    <property type="term" value="C:nucleus"/>
    <property type="evidence" value="ECO:0007669"/>
    <property type="project" value="TreeGrafter"/>
</dbReference>
<dbReference type="PROSITE" id="PS01358">
    <property type="entry name" value="ZF_RANBP2_1"/>
    <property type="match status" value="1"/>
</dbReference>
<dbReference type="InterPro" id="IPR036443">
    <property type="entry name" value="Znf_RanBP2_sf"/>
</dbReference>
<dbReference type="GO" id="GO:0003712">
    <property type="term" value="F:transcription coregulator activity"/>
    <property type="evidence" value="ECO:0007669"/>
    <property type="project" value="TreeGrafter"/>
</dbReference>
<accession>A0A0V1GZ86</accession>
<evidence type="ECO:0000256" key="5">
    <source>
        <dbReference type="SAM" id="MobiDB-lite"/>
    </source>
</evidence>
<feature type="compositionally biased region" description="Basic residues" evidence="5">
    <location>
        <begin position="1"/>
        <end position="12"/>
    </location>
</feature>
<dbReference type="OrthoDB" id="10063208at2759"/>
<feature type="compositionally biased region" description="Polar residues" evidence="5">
    <location>
        <begin position="249"/>
        <end position="258"/>
    </location>
</feature>
<organism evidence="7 8">
    <name type="scientific">Trichinella zimbabwensis</name>
    <dbReference type="NCBI Taxonomy" id="268475"/>
    <lineage>
        <taxon>Eukaryota</taxon>
        <taxon>Metazoa</taxon>
        <taxon>Ecdysozoa</taxon>
        <taxon>Nematoda</taxon>
        <taxon>Enoplea</taxon>
        <taxon>Dorylaimia</taxon>
        <taxon>Trichinellida</taxon>
        <taxon>Trichinellidae</taxon>
        <taxon>Trichinella</taxon>
    </lineage>
</organism>
<proteinExistence type="predicted"/>
<gene>
    <name evidence="7" type="primary">Yaf2</name>
    <name evidence="7" type="ORF">T11_14695</name>
</gene>
<feature type="region of interest" description="Disordered" evidence="5">
    <location>
        <begin position="1"/>
        <end position="20"/>
    </location>
</feature>
<keyword evidence="2 4" id="KW-0863">Zinc-finger</keyword>
<feature type="compositionally biased region" description="Basic and acidic residues" evidence="5">
    <location>
        <begin position="89"/>
        <end position="99"/>
    </location>
</feature>
<dbReference type="GO" id="GO:0003677">
    <property type="term" value="F:DNA binding"/>
    <property type="evidence" value="ECO:0007669"/>
    <property type="project" value="TreeGrafter"/>
</dbReference>
<sequence>MSQGSKRNKRGNVKTDEEDVDLMDPGSWSCSVCTFRNRADLFHCLMCDTRKGTSTRKPKLNSAVVELQQTVQKIVQQQQQLQHQNTPTDSKEKHRDKAGCSKKVQSCSSPTDACDSAAVASSSTVSLPVSLNKIDCKSEPTINMSKDTSPVQPDENAQAAIVDKERENKEETIVVGDTTYALNLNTARTFTVTSNEVTVVFTDYSVREMNSNISHSCEMKRDTTRERKSTMVKKEKRRRIKCGSEDSDSSGLQSRASE</sequence>
<dbReference type="Pfam" id="PF00641">
    <property type="entry name" value="Zn_ribbon_RanBP"/>
    <property type="match status" value="1"/>
</dbReference>
<feature type="region of interest" description="Disordered" evidence="5">
    <location>
        <begin position="215"/>
        <end position="258"/>
    </location>
</feature>
<dbReference type="EMBL" id="JYDP01000190">
    <property type="protein sequence ID" value="KRZ03533.1"/>
    <property type="molecule type" value="Genomic_DNA"/>
</dbReference>
<feature type="domain" description="RanBP2-type" evidence="6">
    <location>
        <begin position="24"/>
        <end position="53"/>
    </location>
</feature>
<dbReference type="SUPFAM" id="SSF90209">
    <property type="entry name" value="Ran binding protein zinc finger-like"/>
    <property type="match status" value="1"/>
</dbReference>
<dbReference type="SMART" id="SM00547">
    <property type="entry name" value="ZnF_RBZ"/>
    <property type="match status" value="1"/>
</dbReference>
<dbReference type="PANTHER" id="PTHR12920">
    <property type="entry name" value="RYBP AND YAF2-RELATED"/>
    <property type="match status" value="1"/>
</dbReference>
<dbReference type="InterPro" id="IPR039958">
    <property type="entry name" value="RYBP/YAF2"/>
</dbReference>
<dbReference type="AlphaFoldDB" id="A0A0V1GZ86"/>
<evidence type="ECO:0000256" key="1">
    <source>
        <dbReference type="ARBA" id="ARBA00022723"/>
    </source>
</evidence>
<comment type="caution">
    <text evidence="7">The sequence shown here is derived from an EMBL/GenBank/DDBJ whole genome shotgun (WGS) entry which is preliminary data.</text>
</comment>
<evidence type="ECO:0000256" key="3">
    <source>
        <dbReference type="ARBA" id="ARBA00022833"/>
    </source>
</evidence>
<evidence type="ECO:0000313" key="8">
    <source>
        <dbReference type="Proteomes" id="UP000055024"/>
    </source>
</evidence>
<evidence type="ECO:0000256" key="2">
    <source>
        <dbReference type="ARBA" id="ARBA00022771"/>
    </source>
</evidence>